<keyword evidence="2 10" id="KW-0808">Transferase</keyword>
<reference evidence="11 12" key="1">
    <citation type="submission" date="2017-07" db="EMBL/GenBank/DDBJ databases">
        <title>Isolation and whole genome analysis of endospore-forming bacteria from heroin.</title>
        <authorList>
            <person name="Kalinowski J."/>
            <person name="Ahrens B."/>
            <person name="Al-Dilaimi A."/>
            <person name="Winkler A."/>
            <person name="Wibberg D."/>
            <person name="Schleenbecker U."/>
            <person name="Ruckert C."/>
            <person name="Wolfel R."/>
            <person name="Grass G."/>
        </authorList>
    </citation>
    <scope>NUCLEOTIDE SEQUENCE [LARGE SCALE GENOMIC DNA]</scope>
    <source>
        <strain evidence="11 12">7539</strain>
    </source>
</reference>
<dbReference type="GO" id="GO:0046474">
    <property type="term" value="P:glycerophospholipid biosynthetic process"/>
    <property type="evidence" value="ECO:0007669"/>
    <property type="project" value="UniProtKB-UniRule"/>
</dbReference>
<evidence type="ECO:0000256" key="5">
    <source>
        <dbReference type="ARBA" id="ARBA00023098"/>
    </source>
</evidence>
<dbReference type="NCBIfam" id="TIGR01768">
    <property type="entry name" value="GGGP-family"/>
    <property type="match status" value="1"/>
</dbReference>
<evidence type="ECO:0000256" key="3">
    <source>
        <dbReference type="ARBA" id="ARBA00022723"/>
    </source>
</evidence>
<feature type="binding site" evidence="10">
    <location>
        <position position="12"/>
    </location>
    <ligand>
        <name>sn-glycerol 1-phosphate</name>
        <dbReference type="ChEBI" id="CHEBI:57685"/>
    </ligand>
</feature>
<dbReference type="AlphaFoldDB" id="A0A268NUE5"/>
<dbReference type="RefSeq" id="WP_073305156.1">
    <property type="nucleotide sequence ID" value="NZ_JAIEWK010000011.1"/>
</dbReference>
<organism evidence="11 12">
    <name type="scientific">Shouchella clausii</name>
    <name type="common">Alkalihalobacillus clausii</name>
    <dbReference type="NCBI Taxonomy" id="79880"/>
    <lineage>
        <taxon>Bacteria</taxon>
        <taxon>Bacillati</taxon>
        <taxon>Bacillota</taxon>
        <taxon>Bacilli</taxon>
        <taxon>Bacillales</taxon>
        <taxon>Bacillaceae</taxon>
        <taxon>Shouchella</taxon>
    </lineage>
</organism>
<comment type="caution">
    <text evidence="10">Lacks conserved residue(s) required for the propagation of feature annotation.</text>
</comment>
<dbReference type="FunFam" id="3.20.20.390:FF:000001">
    <property type="entry name" value="Heptaprenylglyceryl phosphate synthase"/>
    <property type="match status" value="1"/>
</dbReference>
<feature type="binding site" evidence="10">
    <location>
        <position position="40"/>
    </location>
    <ligand>
        <name>Mg(2+)</name>
        <dbReference type="ChEBI" id="CHEBI:18420"/>
    </ligand>
</feature>
<evidence type="ECO:0000256" key="9">
    <source>
        <dbReference type="ARBA" id="ARBA00066888"/>
    </source>
</evidence>
<feature type="binding site" evidence="10">
    <location>
        <begin position="209"/>
        <end position="210"/>
    </location>
    <ligand>
        <name>sn-glycerol 1-phosphate</name>
        <dbReference type="ChEBI" id="CHEBI:57685"/>
    </ligand>
</feature>
<name>A0A268NUE5_SHOCL</name>
<comment type="function">
    <text evidence="10">Prenyltransferase that catalyzes in vivo the transfer of the heptaprenyl moiety of heptaprenyl pyrophosphate (HepPP; 35 carbon atoms) to the C3 hydroxyl of sn-glycerol-1-phosphate (G1P), producing heptaprenylglyceryl phosphate (HepGP). This reaction is an ether-bond-formation step in the biosynthesis of archaea-type G1P-based membrane lipids found in Bacillales.</text>
</comment>
<feature type="binding site" evidence="10">
    <location>
        <position position="14"/>
    </location>
    <ligand>
        <name>Mg(2+)</name>
        <dbReference type="ChEBI" id="CHEBI:18420"/>
    </ligand>
</feature>
<evidence type="ECO:0000313" key="12">
    <source>
        <dbReference type="Proteomes" id="UP000216207"/>
    </source>
</evidence>
<comment type="subunit">
    <text evidence="10">Homodimer.</text>
</comment>
<dbReference type="GO" id="GO:0120536">
    <property type="term" value="F:heptaprenylglyceryl phosphate synthase activity"/>
    <property type="evidence" value="ECO:0007669"/>
    <property type="project" value="UniProtKB-ARBA"/>
</dbReference>
<keyword evidence="4 10" id="KW-0460">Magnesium</keyword>
<feature type="binding site" evidence="10">
    <location>
        <position position="189"/>
    </location>
    <ligand>
        <name>sn-glycerol 1-phosphate</name>
        <dbReference type="ChEBI" id="CHEBI:57685"/>
    </ligand>
</feature>
<keyword evidence="3 10" id="KW-0479">Metal-binding</keyword>
<dbReference type="InterPro" id="IPR008205">
    <property type="entry name" value="GGGP_HepGP_synthase"/>
</dbReference>
<dbReference type="GO" id="GO:0000287">
    <property type="term" value="F:magnesium ion binding"/>
    <property type="evidence" value="ECO:0007669"/>
    <property type="project" value="UniProtKB-UniRule"/>
</dbReference>
<evidence type="ECO:0000256" key="10">
    <source>
        <dbReference type="HAMAP-Rule" id="MF_00112"/>
    </source>
</evidence>
<dbReference type="HAMAP" id="MF_00112">
    <property type="entry name" value="GGGP_HepGP_synthase"/>
    <property type="match status" value="1"/>
</dbReference>
<evidence type="ECO:0000256" key="2">
    <source>
        <dbReference type="ARBA" id="ARBA00022679"/>
    </source>
</evidence>
<accession>A0A268NUE5</accession>
<dbReference type="PANTHER" id="PTHR40029">
    <property type="match status" value="1"/>
</dbReference>
<dbReference type="CDD" id="cd02812">
    <property type="entry name" value="PcrB_like"/>
    <property type="match status" value="1"/>
</dbReference>
<keyword evidence="1 10" id="KW-0444">Lipid biosynthesis</keyword>
<dbReference type="Pfam" id="PF01884">
    <property type="entry name" value="PcrB"/>
    <property type="match status" value="1"/>
</dbReference>
<comment type="similarity">
    <text evidence="10">Belongs to the GGGP/HepGP synthase family. Group I subfamily.</text>
</comment>
<evidence type="ECO:0000256" key="1">
    <source>
        <dbReference type="ARBA" id="ARBA00022516"/>
    </source>
</evidence>
<dbReference type="EMBL" id="NPCC01000042">
    <property type="protein sequence ID" value="PAE87123.1"/>
    <property type="molecule type" value="Genomic_DNA"/>
</dbReference>
<evidence type="ECO:0000256" key="4">
    <source>
        <dbReference type="ARBA" id="ARBA00022842"/>
    </source>
</evidence>
<comment type="caution">
    <text evidence="11">The sequence shown here is derived from an EMBL/GenBank/DDBJ whole genome shotgun (WGS) entry which is preliminary data.</text>
</comment>
<evidence type="ECO:0000256" key="6">
    <source>
        <dbReference type="ARBA" id="ARBA00023209"/>
    </source>
</evidence>
<comment type="pathway">
    <text evidence="10">Membrane lipid metabolism; glycerophospholipid metabolism.</text>
</comment>
<evidence type="ECO:0000313" key="11">
    <source>
        <dbReference type="EMBL" id="PAE87123.1"/>
    </source>
</evidence>
<keyword evidence="6 10" id="KW-0594">Phospholipid biosynthesis</keyword>
<dbReference type="InterPro" id="IPR038597">
    <property type="entry name" value="GGGP/HepGP_synthase_sf"/>
</dbReference>
<dbReference type="Proteomes" id="UP000216207">
    <property type="component" value="Unassembled WGS sequence"/>
</dbReference>
<gene>
    <name evidence="10" type="primary">pcrB</name>
    <name evidence="11" type="ORF">CHH72_20080</name>
</gene>
<dbReference type="EC" id="2.5.1.n9" evidence="9 10"/>
<feature type="binding site" evidence="10">
    <location>
        <begin position="159"/>
        <end position="164"/>
    </location>
    <ligand>
        <name>sn-glycerol 1-phosphate</name>
        <dbReference type="ChEBI" id="CHEBI:57685"/>
    </ligand>
</feature>
<evidence type="ECO:0000256" key="7">
    <source>
        <dbReference type="ARBA" id="ARBA00023264"/>
    </source>
</evidence>
<comment type="catalytic activity">
    <reaction evidence="8 10">
        <text>sn-glycerol 1-phosphate + all-trans-heptaprenyl diphosphate = 3-heptaprenyl-sn-glycero-1-phosphate + diphosphate</text>
        <dbReference type="Rhea" id="RHEA:33495"/>
        <dbReference type="ChEBI" id="CHEBI:33019"/>
        <dbReference type="ChEBI" id="CHEBI:57685"/>
        <dbReference type="ChEBI" id="CHEBI:58206"/>
        <dbReference type="ChEBI" id="CHEBI:64781"/>
        <dbReference type="EC" id="2.5.1.n9"/>
    </reaction>
</comment>
<dbReference type="NCBIfam" id="NF003199">
    <property type="entry name" value="PRK04169.1-3"/>
    <property type="match status" value="1"/>
</dbReference>
<dbReference type="PANTHER" id="PTHR40029:SF2">
    <property type="entry name" value="HEPTAPRENYLGLYCERYL PHOSPHATE SYNTHASE"/>
    <property type="match status" value="1"/>
</dbReference>
<dbReference type="SUPFAM" id="SSF51395">
    <property type="entry name" value="FMN-linked oxidoreductases"/>
    <property type="match status" value="1"/>
</dbReference>
<dbReference type="Gene3D" id="3.20.20.390">
    <property type="entry name" value="FMN-linked oxidoreductases"/>
    <property type="match status" value="1"/>
</dbReference>
<keyword evidence="5 10" id="KW-0443">Lipid metabolism</keyword>
<dbReference type="NCBIfam" id="NF003197">
    <property type="entry name" value="PRK04169.1-1"/>
    <property type="match status" value="1"/>
</dbReference>
<dbReference type="InterPro" id="IPR039074">
    <property type="entry name" value="GGGP/HepGP_synthase_I"/>
</dbReference>
<comment type="cofactor">
    <cofactor evidence="10">
        <name>Mg(2+)</name>
        <dbReference type="ChEBI" id="CHEBI:18420"/>
    </cofactor>
</comment>
<protein>
    <recommendedName>
        <fullName evidence="9 10">Heptaprenylglyceryl phosphate synthase</fullName>
        <shortName evidence="10">HepGP synthase</shortName>
        <ecNumber evidence="9 10">2.5.1.n9</ecNumber>
    </recommendedName>
    <alternativeName>
        <fullName evidence="10">Glycerol-1-phosphate heptaprenyltransferase</fullName>
    </alternativeName>
</protein>
<sequence length="232" mass="25954">MKNYDEWAHVFKLDPNKEITDEALEAVCESGTDAIIVGGTDNVTLDNTLSLFARIRRFPVTCALEVSDLEAITPGFDYYLIPSVMNSQHVRWVIGHHHKAVKEYGEIINWQELLLEGYCVLNGEARVAKHANAQTDLDIEDVVAYARLAEHMYRYPFFYLEYSGKKGPIDVVKRASAVLEKTKLIYGGGIKNAADASEIAAYADVVVVGNGLYENLKEALKTVEAVKEHKCR</sequence>
<keyword evidence="7 10" id="KW-1208">Phospholipid metabolism</keyword>
<dbReference type="UniPathway" id="UPA00940"/>
<proteinExistence type="inferred from homology"/>
<evidence type="ECO:0000256" key="8">
    <source>
        <dbReference type="ARBA" id="ARBA00048318"/>
    </source>
</evidence>